<protein>
    <submittedName>
        <fullName evidence="2">Uncharacterized protein</fullName>
    </submittedName>
</protein>
<organism evidence="2 3">
    <name type="scientific">Cercophora scortea</name>
    <dbReference type="NCBI Taxonomy" id="314031"/>
    <lineage>
        <taxon>Eukaryota</taxon>
        <taxon>Fungi</taxon>
        <taxon>Dikarya</taxon>
        <taxon>Ascomycota</taxon>
        <taxon>Pezizomycotina</taxon>
        <taxon>Sordariomycetes</taxon>
        <taxon>Sordariomycetidae</taxon>
        <taxon>Sordariales</taxon>
        <taxon>Lasiosphaeriaceae</taxon>
        <taxon>Cercophora</taxon>
    </lineage>
</organism>
<evidence type="ECO:0000313" key="3">
    <source>
        <dbReference type="Proteomes" id="UP001286456"/>
    </source>
</evidence>
<name>A0AAE0MLP9_9PEZI</name>
<dbReference type="Proteomes" id="UP001286456">
    <property type="component" value="Unassembled WGS sequence"/>
</dbReference>
<sequence length="173" mass="18884">MSSRSCFSPHKEEVHSSTWARSHASEAVEIGLGSLCSAIIWRYTAQNEPRHRLALSPEAQYGVESQPGSFLLDPSPGLMLFSCLVFGCCVSSFVHRRQDKDRFQSVVYAAVLAAVVLAGYTTRASANLIMLGYLPGATCAAMVISVSVHSFYKWWRRGNGIGLEGMEKAPLPV</sequence>
<gene>
    <name evidence="2" type="ORF">B0T19DRAFT_63310</name>
</gene>
<proteinExistence type="predicted"/>
<evidence type="ECO:0000313" key="2">
    <source>
        <dbReference type="EMBL" id="KAK3337186.1"/>
    </source>
</evidence>
<accession>A0AAE0MLP9</accession>
<feature type="transmembrane region" description="Helical" evidence="1">
    <location>
        <begin position="106"/>
        <end position="122"/>
    </location>
</feature>
<dbReference type="AlphaFoldDB" id="A0AAE0MLP9"/>
<keyword evidence="3" id="KW-1185">Reference proteome</keyword>
<keyword evidence="1" id="KW-0812">Transmembrane</keyword>
<comment type="caution">
    <text evidence="2">The sequence shown here is derived from an EMBL/GenBank/DDBJ whole genome shotgun (WGS) entry which is preliminary data.</text>
</comment>
<keyword evidence="1" id="KW-0472">Membrane</keyword>
<dbReference type="EMBL" id="JAUEPO010000001">
    <property type="protein sequence ID" value="KAK3337186.1"/>
    <property type="molecule type" value="Genomic_DNA"/>
</dbReference>
<keyword evidence="1" id="KW-1133">Transmembrane helix</keyword>
<reference evidence="2" key="2">
    <citation type="submission" date="2023-06" db="EMBL/GenBank/DDBJ databases">
        <authorList>
            <consortium name="Lawrence Berkeley National Laboratory"/>
            <person name="Haridas S."/>
            <person name="Hensen N."/>
            <person name="Bonometti L."/>
            <person name="Westerberg I."/>
            <person name="Brannstrom I.O."/>
            <person name="Guillou S."/>
            <person name="Cros-Aarteil S."/>
            <person name="Calhoun S."/>
            <person name="Kuo A."/>
            <person name="Mondo S."/>
            <person name="Pangilinan J."/>
            <person name="Riley R."/>
            <person name="Labutti K."/>
            <person name="Andreopoulos B."/>
            <person name="Lipzen A."/>
            <person name="Chen C."/>
            <person name="Yanf M."/>
            <person name="Daum C."/>
            <person name="Ng V."/>
            <person name="Clum A."/>
            <person name="Steindorff A."/>
            <person name="Ohm R."/>
            <person name="Martin F."/>
            <person name="Silar P."/>
            <person name="Natvig D."/>
            <person name="Lalanne C."/>
            <person name="Gautier V."/>
            <person name="Ament-Velasquez S.L."/>
            <person name="Kruys A."/>
            <person name="Hutchinson M.I."/>
            <person name="Powell A.J."/>
            <person name="Barry K."/>
            <person name="Miller A.N."/>
            <person name="Grigoriev I.V."/>
            <person name="Debuchy R."/>
            <person name="Gladieux P."/>
            <person name="Thoren M.H."/>
            <person name="Johannesson H."/>
        </authorList>
    </citation>
    <scope>NUCLEOTIDE SEQUENCE</scope>
    <source>
        <strain evidence="2">SMH4131-1</strain>
    </source>
</reference>
<reference evidence="2" key="1">
    <citation type="journal article" date="2023" name="Mol. Phylogenet. Evol.">
        <title>Genome-scale phylogeny and comparative genomics of the fungal order Sordariales.</title>
        <authorList>
            <person name="Hensen N."/>
            <person name="Bonometti L."/>
            <person name="Westerberg I."/>
            <person name="Brannstrom I.O."/>
            <person name="Guillou S."/>
            <person name="Cros-Aarteil S."/>
            <person name="Calhoun S."/>
            <person name="Haridas S."/>
            <person name="Kuo A."/>
            <person name="Mondo S."/>
            <person name="Pangilinan J."/>
            <person name="Riley R."/>
            <person name="LaButti K."/>
            <person name="Andreopoulos B."/>
            <person name="Lipzen A."/>
            <person name="Chen C."/>
            <person name="Yan M."/>
            <person name="Daum C."/>
            <person name="Ng V."/>
            <person name="Clum A."/>
            <person name="Steindorff A."/>
            <person name="Ohm R.A."/>
            <person name="Martin F."/>
            <person name="Silar P."/>
            <person name="Natvig D.O."/>
            <person name="Lalanne C."/>
            <person name="Gautier V."/>
            <person name="Ament-Velasquez S.L."/>
            <person name="Kruys A."/>
            <person name="Hutchinson M.I."/>
            <person name="Powell A.J."/>
            <person name="Barry K."/>
            <person name="Miller A.N."/>
            <person name="Grigoriev I.V."/>
            <person name="Debuchy R."/>
            <person name="Gladieux P."/>
            <person name="Hiltunen Thoren M."/>
            <person name="Johannesson H."/>
        </authorList>
    </citation>
    <scope>NUCLEOTIDE SEQUENCE</scope>
    <source>
        <strain evidence="2">SMH4131-1</strain>
    </source>
</reference>
<evidence type="ECO:0000256" key="1">
    <source>
        <dbReference type="SAM" id="Phobius"/>
    </source>
</evidence>
<feature type="transmembrane region" description="Helical" evidence="1">
    <location>
        <begin position="128"/>
        <end position="148"/>
    </location>
</feature>
<feature type="transmembrane region" description="Helical" evidence="1">
    <location>
        <begin position="77"/>
        <end position="94"/>
    </location>
</feature>